<comment type="caution">
    <text evidence="4">The sequence shown here is derived from an EMBL/GenBank/DDBJ whole genome shotgun (WGS) entry which is preliminary data.</text>
</comment>
<reference evidence="4 5" key="1">
    <citation type="submission" date="2016-02" db="EMBL/GenBank/DDBJ databases">
        <title>Genome sequence of Clostridium colicanis DSM 13634.</title>
        <authorList>
            <person name="Poehlein A."/>
            <person name="Daniel R."/>
        </authorList>
    </citation>
    <scope>NUCLEOTIDE SEQUENCE [LARGE SCALE GENOMIC DNA]</scope>
    <source>
        <strain evidence="4 5">DSM 13634</strain>
    </source>
</reference>
<dbReference type="SUPFAM" id="SSF56796">
    <property type="entry name" value="Dehydroquinate synthase-like"/>
    <property type="match status" value="1"/>
</dbReference>
<keyword evidence="5" id="KW-1185">Reference proteome</keyword>
<dbReference type="Pfam" id="PF25137">
    <property type="entry name" value="ADH_Fe_C"/>
    <property type="match status" value="1"/>
</dbReference>
<dbReference type="Gene3D" id="3.40.50.1970">
    <property type="match status" value="1"/>
</dbReference>
<feature type="domain" description="Alcohol dehydrogenase iron-type/glycerol dehydrogenase GldA" evidence="2">
    <location>
        <begin position="9"/>
        <end position="162"/>
    </location>
</feature>
<dbReference type="InterPro" id="IPR018211">
    <property type="entry name" value="ADH_Fe_CS"/>
</dbReference>
<dbReference type="InterPro" id="IPR039697">
    <property type="entry name" value="Alcohol_dehydrogenase_Fe"/>
</dbReference>
<protein>
    <submittedName>
        <fullName evidence="4">Aldehyde-alcohol dehydrogenase</fullName>
    </submittedName>
</protein>
<dbReference type="RefSeq" id="WP_061857649.1">
    <property type="nucleotide sequence ID" value="NZ_LTBB01000003.1"/>
</dbReference>
<organism evidence="4 5">
    <name type="scientific">Clostridium colicanis DSM 13634</name>
    <dbReference type="NCBI Taxonomy" id="1121305"/>
    <lineage>
        <taxon>Bacteria</taxon>
        <taxon>Bacillati</taxon>
        <taxon>Bacillota</taxon>
        <taxon>Clostridia</taxon>
        <taxon>Eubacteriales</taxon>
        <taxon>Clostridiaceae</taxon>
        <taxon>Clostridium</taxon>
    </lineage>
</organism>
<dbReference type="Pfam" id="PF00465">
    <property type="entry name" value="Fe-ADH"/>
    <property type="match status" value="1"/>
</dbReference>
<evidence type="ECO:0000313" key="4">
    <source>
        <dbReference type="EMBL" id="KYH29497.1"/>
    </source>
</evidence>
<name>A0A151AQ20_9CLOT</name>
<dbReference type="Gene3D" id="1.20.1090.10">
    <property type="entry name" value="Dehydroquinate synthase-like - alpha domain"/>
    <property type="match status" value="1"/>
</dbReference>
<sequence>MKKFSIKPNIYFQKSSVEYLKELRGKKALIITDSFMVQSGYINRMLRILENKGIDYEVFSDVKPDPPIEIVAIGVKKMQITKPDVVIALGGGSSIDAAKSIIMIATDIIFKEDNNYTKPLFVAIPTTSGTGSEVTDFSVITFGDKKVPLVDEMLLPDVAILDADFVKSVPSQITADTAIDALTHAIEAYVSMEACDFTDALAEKSIKIIFEYFLRAYRNGEDMEAREKIHNASCMAGVAFANASLGINHSMAHALGGAFHIPHGRANAILLPYVIMYNANLQGNEETRAAKRYSEIAKILGLPSPTVKDGVFSLISAIKIIMKESNTPLTLKQAKIDKREFISKIDSMADTAMKDRCTVYNPRVVTKEDIRKLFVEVYGE</sequence>
<dbReference type="EMBL" id="LTBB01000003">
    <property type="protein sequence ID" value="KYH29497.1"/>
    <property type="molecule type" value="Genomic_DNA"/>
</dbReference>
<dbReference type="CDD" id="cd08180">
    <property type="entry name" value="PDD"/>
    <property type="match status" value="1"/>
</dbReference>
<dbReference type="InterPro" id="IPR001670">
    <property type="entry name" value="ADH_Fe/GldA"/>
</dbReference>
<keyword evidence="1" id="KW-0560">Oxidoreductase</keyword>
<dbReference type="Proteomes" id="UP000075374">
    <property type="component" value="Unassembled WGS sequence"/>
</dbReference>
<evidence type="ECO:0000259" key="2">
    <source>
        <dbReference type="Pfam" id="PF00465"/>
    </source>
</evidence>
<dbReference type="STRING" id="1121305.CLCOL_07280"/>
<evidence type="ECO:0000256" key="1">
    <source>
        <dbReference type="ARBA" id="ARBA00023002"/>
    </source>
</evidence>
<dbReference type="AlphaFoldDB" id="A0A151AQ20"/>
<dbReference type="GO" id="GO:0046872">
    <property type="term" value="F:metal ion binding"/>
    <property type="evidence" value="ECO:0007669"/>
    <property type="project" value="InterPro"/>
</dbReference>
<dbReference type="PATRIC" id="fig|1121305.3.peg.739"/>
<evidence type="ECO:0000259" key="3">
    <source>
        <dbReference type="Pfam" id="PF25137"/>
    </source>
</evidence>
<evidence type="ECO:0000313" key="5">
    <source>
        <dbReference type="Proteomes" id="UP000075374"/>
    </source>
</evidence>
<dbReference type="InterPro" id="IPR056798">
    <property type="entry name" value="ADH_Fe_C"/>
</dbReference>
<dbReference type="GO" id="GO:0004022">
    <property type="term" value="F:alcohol dehydrogenase (NAD+) activity"/>
    <property type="evidence" value="ECO:0007669"/>
    <property type="project" value="TreeGrafter"/>
</dbReference>
<dbReference type="PANTHER" id="PTHR11496:SF83">
    <property type="entry name" value="HYDROXYACID-OXOACID TRANSHYDROGENASE, MITOCHONDRIAL"/>
    <property type="match status" value="1"/>
</dbReference>
<accession>A0A151AQ20</accession>
<dbReference type="PROSITE" id="PS00913">
    <property type="entry name" value="ADH_IRON_1"/>
    <property type="match status" value="1"/>
</dbReference>
<proteinExistence type="predicted"/>
<gene>
    <name evidence="4" type="primary">adhE_1</name>
    <name evidence="4" type="ORF">CLCOL_07280</name>
</gene>
<feature type="domain" description="Fe-containing alcohol dehydrogenase-like C-terminal" evidence="3">
    <location>
        <begin position="174"/>
        <end position="376"/>
    </location>
</feature>
<dbReference type="FunFam" id="1.20.1090.10:FF:000001">
    <property type="entry name" value="Aldehyde-alcohol dehydrogenase"/>
    <property type="match status" value="1"/>
</dbReference>
<dbReference type="FunFam" id="3.40.50.1970:FF:000003">
    <property type="entry name" value="Alcohol dehydrogenase, iron-containing"/>
    <property type="match status" value="1"/>
</dbReference>
<dbReference type="PANTHER" id="PTHR11496">
    <property type="entry name" value="ALCOHOL DEHYDROGENASE"/>
    <property type="match status" value="1"/>
</dbReference>